<proteinExistence type="predicted"/>
<keyword evidence="1" id="KW-0732">Signal</keyword>
<dbReference type="EMBL" id="LGUB01000057">
    <property type="protein sequence ID" value="KRH94563.1"/>
    <property type="molecule type" value="Genomic_DNA"/>
</dbReference>
<reference evidence="2 3" key="1">
    <citation type="submission" date="2015-07" db="EMBL/GenBank/DDBJ databases">
        <title>The genome of Pseudoloma neurophilia, a relevant intracellular parasite of the zebrafish.</title>
        <authorList>
            <person name="Ndikumana S."/>
            <person name="Pelin A."/>
            <person name="Sanders J."/>
            <person name="Corradi N."/>
        </authorList>
    </citation>
    <scope>NUCLEOTIDE SEQUENCE [LARGE SCALE GENOMIC DNA]</scope>
    <source>
        <strain evidence="2 3">MK1</strain>
    </source>
</reference>
<keyword evidence="3" id="KW-1185">Reference proteome</keyword>
<dbReference type="VEuPathDB" id="MicrosporidiaDB:M153_2090003"/>
<feature type="chain" id="PRO_5006399037" evidence="1">
    <location>
        <begin position="20"/>
        <end position="61"/>
    </location>
</feature>
<accession>A0A0R0LZ79</accession>
<evidence type="ECO:0000256" key="1">
    <source>
        <dbReference type="SAM" id="SignalP"/>
    </source>
</evidence>
<organism evidence="2 3">
    <name type="scientific">Pseudoloma neurophilia</name>
    <dbReference type="NCBI Taxonomy" id="146866"/>
    <lineage>
        <taxon>Eukaryota</taxon>
        <taxon>Fungi</taxon>
        <taxon>Fungi incertae sedis</taxon>
        <taxon>Microsporidia</taxon>
        <taxon>Pseudoloma</taxon>
    </lineage>
</organism>
<feature type="non-terminal residue" evidence="2">
    <location>
        <position position="1"/>
    </location>
</feature>
<name>A0A0R0LZ79_9MICR</name>
<sequence>KSLLLLVNVGMFFISSADDREPFVENELVNVLGNGPSSYFKNELSSFLKNGEFKSELPKME</sequence>
<evidence type="ECO:0000313" key="3">
    <source>
        <dbReference type="Proteomes" id="UP000051530"/>
    </source>
</evidence>
<dbReference type="Proteomes" id="UP000051530">
    <property type="component" value="Unassembled WGS sequence"/>
</dbReference>
<protein>
    <submittedName>
        <fullName evidence="2">Uncharacterized protein</fullName>
    </submittedName>
</protein>
<gene>
    <name evidence="2" type="ORF">M153_2090003</name>
</gene>
<dbReference type="AlphaFoldDB" id="A0A0R0LZ79"/>
<evidence type="ECO:0000313" key="2">
    <source>
        <dbReference type="EMBL" id="KRH94563.1"/>
    </source>
</evidence>
<feature type="signal peptide" evidence="1">
    <location>
        <begin position="1"/>
        <end position="19"/>
    </location>
</feature>
<comment type="caution">
    <text evidence="2">The sequence shown here is derived from an EMBL/GenBank/DDBJ whole genome shotgun (WGS) entry which is preliminary data.</text>
</comment>